<evidence type="ECO:0000313" key="1">
    <source>
        <dbReference type="EMBL" id="TDP74396.1"/>
    </source>
</evidence>
<dbReference type="Proteomes" id="UP000295361">
    <property type="component" value="Unassembled WGS sequence"/>
</dbReference>
<dbReference type="Gene3D" id="3.20.20.410">
    <property type="entry name" value="Protein of unknown function UPF0759"/>
    <property type="match status" value="1"/>
</dbReference>
<comment type="caution">
    <text evidence="1">The sequence shown here is derived from an EMBL/GenBank/DDBJ whole genome shotgun (WGS) entry which is preliminary data.</text>
</comment>
<dbReference type="EMBL" id="SNXS01000001">
    <property type="protein sequence ID" value="TDP74396.1"/>
    <property type="molecule type" value="Genomic_DNA"/>
</dbReference>
<protein>
    <submittedName>
        <fullName evidence="1">Uncharacterized protein YecE (DUF72 family)</fullName>
    </submittedName>
</protein>
<evidence type="ECO:0000313" key="2">
    <source>
        <dbReference type="Proteomes" id="UP000295361"/>
    </source>
</evidence>
<dbReference type="SUPFAM" id="SSF117396">
    <property type="entry name" value="TM1631-like"/>
    <property type="match status" value="1"/>
</dbReference>
<dbReference type="InterPro" id="IPR002763">
    <property type="entry name" value="DUF72"/>
</dbReference>
<accession>A0A4R6QT54</accession>
<name>A0A4R6QT54_9BURK</name>
<dbReference type="PANTHER" id="PTHR30348:SF4">
    <property type="entry name" value="DUF72 DOMAIN-CONTAINING PROTEIN"/>
    <property type="match status" value="1"/>
</dbReference>
<dbReference type="InParanoid" id="A0A4R6QT54"/>
<dbReference type="OrthoDB" id="9780310at2"/>
<gene>
    <name evidence="1" type="ORF">DES47_101454</name>
</gene>
<keyword evidence="2" id="KW-1185">Reference proteome</keyword>
<sequence length="341" mass="37094">MQDALFPDEILPAPAAIERTPKGAGSSIQPATVDADTVALAQRLPPQLHLGTSSWSYPGWAGLVWAGEHGESLLSRQGLQVYARHPLMRTVSIDRNFYRALTAAQYERYAAQVPDDFRFVVKAPSLVSDAQVRDEDGRGQQLNTAFLDPVLAVQEFVQPALEGLGAKIGALVFQLSPLAPQQLANMPEVLQKLDAMLAALPSLQPLAPDGVIAVEVRDPAFLSAAFADLLKRHGATYCLGVHPKLGDLELQLKVLRRLWPGPLVCRWNLNARFGPFGYEEAQKRYGLFDQILDPDPATHALLSRVVRATVEAGHKAYVCISNHAEGCAPRTVQALAQALAY</sequence>
<dbReference type="AlphaFoldDB" id="A0A4R6QT54"/>
<dbReference type="PANTHER" id="PTHR30348">
    <property type="entry name" value="UNCHARACTERIZED PROTEIN YECE"/>
    <property type="match status" value="1"/>
</dbReference>
<dbReference type="RefSeq" id="WP_133699026.1">
    <property type="nucleotide sequence ID" value="NZ_SNXS01000001.1"/>
</dbReference>
<dbReference type="InterPro" id="IPR036520">
    <property type="entry name" value="UPF0759_sf"/>
</dbReference>
<dbReference type="Pfam" id="PF01904">
    <property type="entry name" value="DUF72"/>
    <property type="match status" value="1"/>
</dbReference>
<proteinExistence type="predicted"/>
<organism evidence="1 2">
    <name type="scientific">Roseateles toxinivorans</name>
    <dbReference type="NCBI Taxonomy" id="270368"/>
    <lineage>
        <taxon>Bacteria</taxon>
        <taxon>Pseudomonadati</taxon>
        <taxon>Pseudomonadota</taxon>
        <taxon>Betaproteobacteria</taxon>
        <taxon>Burkholderiales</taxon>
        <taxon>Sphaerotilaceae</taxon>
        <taxon>Roseateles</taxon>
    </lineage>
</organism>
<reference evidence="1 2" key="1">
    <citation type="submission" date="2019-03" db="EMBL/GenBank/DDBJ databases">
        <title>Genomic Encyclopedia of Type Strains, Phase IV (KMG-IV): sequencing the most valuable type-strain genomes for metagenomic binning, comparative biology and taxonomic classification.</title>
        <authorList>
            <person name="Goeker M."/>
        </authorList>
    </citation>
    <scope>NUCLEOTIDE SEQUENCE [LARGE SCALE GENOMIC DNA]</scope>
    <source>
        <strain evidence="1 2">DSM 16998</strain>
    </source>
</reference>